<evidence type="ECO:0000313" key="2">
    <source>
        <dbReference type="EMBL" id="TDD60611.1"/>
    </source>
</evidence>
<dbReference type="InterPro" id="IPR032806">
    <property type="entry name" value="YbfD_N"/>
</dbReference>
<name>A0A4R4ZNY5_9ACTN</name>
<dbReference type="AlphaFoldDB" id="A0A4R4ZNY5"/>
<comment type="caution">
    <text evidence="2">The sequence shown here is derived from an EMBL/GenBank/DDBJ whole genome shotgun (WGS) entry which is preliminary data.</text>
</comment>
<dbReference type="EMBL" id="SMKY01000512">
    <property type="protein sequence ID" value="TDD60611.1"/>
    <property type="molecule type" value="Genomic_DNA"/>
</dbReference>
<proteinExistence type="predicted"/>
<organism evidence="2 3">
    <name type="scientific">Actinomadura darangshiensis</name>
    <dbReference type="NCBI Taxonomy" id="705336"/>
    <lineage>
        <taxon>Bacteria</taxon>
        <taxon>Bacillati</taxon>
        <taxon>Actinomycetota</taxon>
        <taxon>Actinomycetes</taxon>
        <taxon>Streptosporangiales</taxon>
        <taxon>Thermomonosporaceae</taxon>
        <taxon>Actinomadura</taxon>
    </lineage>
</organism>
<sequence length="148" mass="16065">MGVVEASITRTRRPSVSVSHACSFSSLLEALEGLTDPRGRRGIRHGLVAVLAVAVVATLGGARNYREMGSAAEDFSRGLLKLLGVRWHPLKRRRVAASAATIRRVLIGVDAAALDRVVAGWLRGPRRLRRRRMGDRAGRQGPARLVGR</sequence>
<feature type="domain" description="H repeat-associated protein N-terminal" evidence="1">
    <location>
        <begin position="29"/>
        <end position="122"/>
    </location>
</feature>
<evidence type="ECO:0000313" key="3">
    <source>
        <dbReference type="Proteomes" id="UP000295578"/>
    </source>
</evidence>
<keyword evidence="3" id="KW-1185">Reference proteome</keyword>
<dbReference type="Proteomes" id="UP000295578">
    <property type="component" value="Unassembled WGS sequence"/>
</dbReference>
<dbReference type="Pfam" id="PF13808">
    <property type="entry name" value="DDE_Tnp_1_assoc"/>
    <property type="match status" value="1"/>
</dbReference>
<evidence type="ECO:0000259" key="1">
    <source>
        <dbReference type="Pfam" id="PF13808"/>
    </source>
</evidence>
<dbReference type="OrthoDB" id="3439052at2"/>
<protein>
    <submittedName>
        <fullName evidence="2">Transposase family protein</fullName>
    </submittedName>
</protein>
<accession>A0A4R4ZNY5</accession>
<reference evidence="2 3" key="1">
    <citation type="submission" date="2019-03" db="EMBL/GenBank/DDBJ databases">
        <title>Draft genome sequences of novel Actinobacteria.</title>
        <authorList>
            <person name="Sahin N."/>
            <person name="Ay H."/>
            <person name="Saygin H."/>
        </authorList>
    </citation>
    <scope>NUCLEOTIDE SEQUENCE [LARGE SCALE GENOMIC DNA]</scope>
    <source>
        <strain evidence="2 3">DSM 45941</strain>
    </source>
</reference>
<gene>
    <name evidence="2" type="ORF">E1293_45600</name>
</gene>